<dbReference type="PROSITE" id="PS50885">
    <property type="entry name" value="HAMP"/>
    <property type="match status" value="1"/>
</dbReference>
<dbReference type="AlphaFoldDB" id="A0AAE9XWT2"/>
<feature type="region of interest" description="Disordered" evidence="4">
    <location>
        <begin position="388"/>
        <end position="409"/>
    </location>
</feature>
<sequence>MRFLDDLSIRSRLLLIVGLATVTILLFSVPRIFEAVETRSRATVTISGVELAESASALVHELQKERGTSAGYIGSRGNGRLADNLTSQRRETDTRLERLINSFGLNPVAQHYSLLVMEIRSELDKIDTVRADVSALNLSVPEMAGYYTGTIGKLLRLYADTIKDSADSEITVRGAALLALLEAKERAGLERAMGASGFGAGSFSPEIARNFTSMIAQQEAFLSFFRAMADKQKVRQLDAVLASPEAGKVNTLRATALASFTSGDTGGVTGADWFEAATDRIDRLYELEKSLSGELSALAAERSAAAATALLWTAAFNIGTMLVMIGLSLILSESIRRPIYSLMGITNKISAGEFDTVIPFQRQKSEIGSFSRNLDTFRNNLKDIEEMRQQKREEDIRIAQEEQRREEGEKRAELEAKMAAQKAASERQAAVAESLSKLANLVENELSTMVASIVEASNTAARTGTRLSDATTRMTDVMDTVKSASGTALGDAQAIAAASEELDASIREISVQVQRSQELVSTMTMEAEDVSRSLGGLTSAAEHITDVVTIIGDIADQTNLLALNATIEAARAGDAGKGFAVVASEVKGLANQTAKSSEEIQGLVQSMLGEVEKAVSEVKKIVGRMSHIAEASSGVASAITQQSATTQEISRATQSSSKSVENVSTKIGDMVDEVAALDSIGAEIEAIIREIEGGMTTLKSNLEHVIEDNRAMSDRRGATRHPLARPYPEAQITDPDGKSHTISILDASATGIRAEGIAPLAAKANDAVDLYYDGKFAAARVAWVENGQLGLAYLDTAEAAMLTRSLQYAIDEGAVSAA</sequence>
<evidence type="ECO:0000313" key="9">
    <source>
        <dbReference type="Proteomes" id="UP001217500"/>
    </source>
</evidence>
<keyword evidence="9" id="KW-1185">Reference proteome</keyword>
<feature type="domain" description="HAMP" evidence="7">
    <location>
        <begin position="333"/>
        <end position="386"/>
    </location>
</feature>
<dbReference type="SMART" id="SM00283">
    <property type="entry name" value="MA"/>
    <property type="match status" value="1"/>
</dbReference>
<dbReference type="PROSITE" id="PS50111">
    <property type="entry name" value="CHEMOTAXIS_TRANSDUC_2"/>
    <property type="match status" value="1"/>
</dbReference>
<accession>A0AAE9XWT2</accession>
<keyword evidence="5" id="KW-0812">Transmembrane</keyword>
<dbReference type="Pfam" id="PF00015">
    <property type="entry name" value="MCPsignal"/>
    <property type="match status" value="1"/>
</dbReference>
<gene>
    <name evidence="8" type="ORF">PH603_03630</name>
</gene>
<evidence type="ECO:0000313" key="8">
    <source>
        <dbReference type="EMBL" id="WCL54849.1"/>
    </source>
</evidence>
<evidence type="ECO:0000256" key="1">
    <source>
        <dbReference type="ARBA" id="ARBA00023224"/>
    </source>
</evidence>
<dbReference type="RefSeq" id="WP_289504578.1">
    <property type="nucleotide sequence ID" value="NZ_CP116805.1"/>
</dbReference>
<dbReference type="KEGG" id="gso:PH603_03630"/>
<dbReference type="EMBL" id="CP116805">
    <property type="protein sequence ID" value="WCL54849.1"/>
    <property type="molecule type" value="Genomic_DNA"/>
</dbReference>
<evidence type="ECO:0000256" key="4">
    <source>
        <dbReference type="SAM" id="MobiDB-lite"/>
    </source>
</evidence>
<evidence type="ECO:0000256" key="2">
    <source>
        <dbReference type="ARBA" id="ARBA00029447"/>
    </source>
</evidence>
<dbReference type="PANTHER" id="PTHR32089:SF112">
    <property type="entry name" value="LYSOZYME-LIKE PROTEIN-RELATED"/>
    <property type="match status" value="1"/>
</dbReference>
<evidence type="ECO:0000256" key="5">
    <source>
        <dbReference type="SAM" id="Phobius"/>
    </source>
</evidence>
<dbReference type="GO" id="GO:0007165">
    <property type="term" value="P:signal transduction"/>
    <property type="evidence" value="ECO:0007669"/>
    <property type="project" value="UniProtKB-KW"/>
</dbReference>
<keyword evidence="5" id="KW-1133">Transmembrane helix</keyword>
<dbReference type="SUPFAM" id="SSF58104">
    <property type="entry name" value="Methyl-accepting chemotaxis protein (MCP) signaling domain"/>
    <property type="match status" value="1"/>
</dbReference>
<comment type="similarity">
    <text evidence="2">Belongs to the methyl-accepting chemotaxis (MCP) protein family.</text>
</comment>
<feature type="transmembrane region" description="Helical" evidence="5">
    <location>
        <begin position="12"/>
        <end position="33"/>
    </location>
</feature>
<dbReference type="GO" id="GO:0016020">
    <property type="term" value="C:membrane"/>
    <property type="evidence" value="ECO:0007669"/>
    <property type="project" value="InterPro"/>
</dbReference>
<keyword evidence="1 3" id="KW-0807">Transducer</keyword>
<protein>
    <submittedName>
        <fullName evidence="8">Nitrate- and nitrite sensing domain-containing protein</fullName>
    </submittedName>
</protein>
<proteinExistence type="inferred from homology"/>
<dbReference type="InterPro" id="IPR013587">
    <property type="entry name" value="Nitrate/nitrite_sensing"/>
</dbReference>
<reference evidence="8" key="1">
    <citation type="submission" date="2023-01" db="EMBL/GenBank/DDBJ databases">
        <title>The genome sequence of Kordiimonadaceae bacterium 6D33.</title>
        <authorList>
            <person name="Liu Y."/>
        </authorList>
    </citation>
    <scope>NUCLEOTIDE SEQUENCE</scope>
    <source>
        <strain evidence="8">6D33</strain>
    </source>
</reference>
<dbReference type="Proteomes" id="UP001217500">
    <property type="component" value="Chromosome"/>
</dbReference>
<evidence type="ECO:0000259" key="7">
    <source>
        <dbReference type="PROSITE" id="PS50885"/>
    </source>
</evidence>
<feature type="domain" description="Methyl-accepting transducer" evidence="6">
    <location>
        <begin position="438"/>
        <end position="676"/>
    </location>
</feature>
<name>A0AAE9XWT2_9PROT</name>
<dbReference type="InterPro" id="IPR003660">
    <property type="entry name" value="HAMP_dom"/>
</dbReference>
<dbReference type="InterPro" id="IPR004089">
    <property type="entry name" value="MCPsignal_dom"/>
</dbReference>
<organism evidence="8 9">
    <name type="scientific">Gimibacter soli</name>
    <dbReference type="NCBI Taxonomy" id="3024400"/>
    <lineage>
        <taxon>Bacteria</taxon>
        <taxon>Pseudomonadati</taxon>
        <taxon>Pseudomonadota</taxon>
        <taxon>Alphaproteobacteria</taxon>
        <taxon>Kordiimonadales</taxon>
        <taxon>Temperatibacteraceae</taxon>
        <taxon>Gimibacter</taxon>
    </lineage>
</organism>
<dbReference type="Gene3D" id="6.10.340.10">
    <property type="match status" value="1"/>
</dbReference>
<keyword evidence="5" id="KW-0472">Membrane</keyword>
<dbReference type="PANTHER" id="PTHR32089">
    <property type="entry name" value="METHYL-ACCEPTING CHEMOTAXIS PROTEIN MCPB"/>
    <property type="match status" value="1"/>
</dbReference>
<evidence type="ECO:0000259" key="6">
    <source>
        <dbReference type="PROSITE" id="PS50111"/>
    </source>
</evidence>
<dbReference type="Pfam" id="PF08376">
    <property type="entry name" value="NIT"/>
    <property type="match status" value="1"/>
</dbReference>
<dbReference type="Gene3D" id="1.10.287.950">
    <property type="entry name" value="Methyl-accepting chemotaxis protein"/>
    <property type="match status" value="1"/>
</dbReference>
<evidence type="ECO:0000256" key="3">
    <source>
        <dbReference type="PROSITE-ProRule" id="PRU00284"/>
    </source>
</evidence>